<dbReference type="Gene3D" id="3.30.70.1430">
    <property type="entry name" value="Multidrug efflux transporter AcrB pore domain"/>
    <property type="match status" value="2"/>
</dbReference>
<dbReference type="PRINTS" id="PR00702">
    <property type="entry name" value="ACRIFLAVINRP"/>
</dbReference>
<dbReference type="EMBL" id="MAAO01000005">
    <property type="protein sequence ID" value="OUR97818.1"/>
    <property type="molecule type" value="Genomic_DNA"/>
</dbReference>
<feature type="transmembrane region" description="Helical" evidence="1">
    <location>
        <begin position="12"/>
        <end position="30"/>
    </location>
</feature>
<gene>
    <name evidence="2" type="ORF">A9Q84_06360</name>
</gene>
<dbReference type="SUPFAM" id="SSF82693">
    <property type="entry name" value="Multidrug efflux transporter AcrB pore domain, PN1, PN2, PC1 and PC2 subdomains"/>
    <property type="match status" value="1"/>
</dbReference>
<dbReference type="SUPFAM" id="SSF82714">
    <property type="entry name" value="Multidrug efflux transporter AcrB TolC docking domain, DN and DC subdomains"/>
    <property type="match status" value="2"/>
</dbReference>
<organism evidence="2 3">
    <name type="scientific">Halobacteriovorax marinus</name>
    <dbReference type="NCBI Taxonomy" id="97084"/>
    <lineage>
        <taxon>Bacteria</taxon>
        <taxon>Pseudomonadati</taxon>
        <taxon>Bdellovibrionota</taxon>
        <taxon>Bacteriovoracia</taxon>
        <taxon>Bacteriovoracales</taxon>
        <taxon>Halobacteriovoraceae</taxon>
        <taxon>Halobacteriovorax</taxon>
    </lineage>
</organism>
<dbReference type="Gene3D" id="3.30.70.1320">
    <property type="entry name" value="Multidrug efflux transporter AcrB pore domain like"/>
    <property type="match status" value="1"/>
</dbReference>
<dbReference type="Proteomes" id="UP000196531">
    <property type="component" value="Unassembled WGS sequence"/>
</dbReference>
<feature type="transmembrane region" description="Helical" evidence="1">
    <location>
        <begin position="957"/>
        <end position="978"/>
    </location>
</feature>
<evidence type="ECO:0000313" key="2">
    <source>
        <dbReference type="EMBL" id="OUR97818.1"/>
    </source>
</evidence>
<keyword evidence="1" id="KW-0812">Transmembrane</keyword>
<feature type="transmembrane region" description="Helical" evidence="1">
    <location>
        <begin position="886"/>
        <end position="906"/>
    </location>
</feature>
<comment type="caution">
    <text evidence="2">The sequence shown here is derived from an EMBL/GenBank/DDBJ whole genome shotgun (WGS) entry which is preliminary data.</text>
</comment>
<feature type="transmembrane region" description="Helical" evidence="1">
    <location>
        <begin position="462"/>
        <end position="481"/>
    </location>
</feature>
<dbReference type="Gene3D" id="3.30.2090.10">
    <property type="entry name" value="Multidrug efflux transporter AcrB TolC docking domain, DN and DC subdomains"/>
    <property type="match status" value="2"/>
</dbReference>
<feature type="transmembrane region" description="Helical" evidence="1">
    <location>
        <begin position="362"/>
        <end position="379"/>
    </location>
</feature>
<dbReference type="GO" id="GO:0005886">
    <property type="term" value="C:plasma membrane"/>
    <property type="evidence" value="ECO:0007669"/>
    <property type="project" value="TreeGrafter"/>
</dbReference>
<sequence length="1069" mass="119790">MKKIIEYFVDNSFVVNTLSLGIVILGLISISSMKRDLIPQWKEKRISVSASLPGATPYQVEQFLTTPLEESIKAFAGIEKLVSTSGPGYVNINLQIKDSFKDVEDLFEKVDASVKNLSSTLPDEVENLKVVNHKMTSFWFSSLSVLNFNENNPIHQKWVSGAEKKLRRIPGIVEVGNWSAKPQIYVKFDADKLSKYEIELSRLVNTMIRRFAFLPLGTIKKNGNVVSVEIENDVKDMSDLENVIVKGNASGNLIRLKDVAKVEYKIAEAETANFTNGVPAMTLVLFKDLDSDIIDMKTDLEKVLVKLNKNIPEELEIIITGDGPSFIERQLNVLNVNGFMGGTLVLLILFSFFGIKSALMTSFGLPLAYLATFTVLSLLNINIDLISVVGMLLIVGILVDDAIIVSELYMQKLELGLSPRESAIKAVSETMIPITGTVLTTIIAFAPILFTESGLSDILKAIPWVVIAALSMSLFECFFLLPNHLAHFVKKPKIEKKNSLFSKLSRVYSRALSFSLKWRYIVSVLLVVSLVGTFVLTKEKVPFKFNLRIGSEKIKIDVVLKKSNSLLETQQLLKPIDTLLAKIDKKKYTYMTTKIGRNWFNGERKEGYRYAGINIRFSQTHENIEADKTFILNLIEKELVKLKTSDFEVLSIRKAKDGYDDKKENIFKLSAFVEGNLRDQFVIDEVKSVFSKVKGIKDVYIDPDLIGNTWMFVPNKEALYTYGLSPIDLSARVQGYVRKRKIKEYRYNGEIVNIYGYFEDGKDLTYDKLNNLKINVDNGSSVILAKLGQWQQVKSLKSISHEDLKRSLNFDLSYDETILKKEKIGEILKAQFPLLKKKIPQLSFALEDADIQEAKNSKAMNKMMISCVLLILFVLALILKSFIQPVIIGMAIPFGLIGVVWAFYFHGQAIDVMAMVGIMGMAGVVVNDSLIMVDTINRKKSKVWQLTREDIHEGAVSRFRAIILTSITTLGGVFPMAYGLGGDSGFTKPLALSMGWGLLFATTLTLFALPSLLEIQRDSWKLINRIPGLKGKFNNFVAPVVEASEYIGSNISADLLVKEEVSTDGDQLQ</sequence>
<dbReference type="Pfam" id="PF00873">
    <property type="entry name" value="ACR_tran"/>
    <property type="match status" value="1"/>
</dbReference>
<feature type="transmembrane region" description="Helical" evidence="1">
    <location>
        <begin position="334"/>
        <end position="355"/>
    </location>
</feature>
<feature type="transmembrane region" description="Helical" evidence="1">
    <location>
        <begin position="912"/>
        <end position="936"/>
    </location>
</feature>
<accession>A0A1Y5F9V9</accession>
<evidence type="ECO:0000313" key="3">
    <source>
        <dbReference type="Proteomes" id="UP000196531"/>
    </source>
</evidence>
<feature type="transmembrane region" description="Helical" evidence="1">
    <location>
        <begin position="518"/>
        <end position="536"/>
    </location>
</feature>
<dbReference type="Gene3D" id="3.30.70.1440">
    <property type="entry name" value="Multidrug efflux transporter AcrB pore domain"/>
    <property type="match status" value="1"/>
</dbReference>
<dbReference type="Gene3D" id="1.20.1640.10">
    <property type="entry name" value="Multidrug efflux transporter AcrB transmembrane domain"/>
    <property type="match status" value="2"/>
</dbReference>
<feature type="transmembrane region" description="Helical" evidence="1">
    <location>
        <begin position="990"/>
        <end position="1013"/>
    </location>
</feature>
<dbReference type="PANTHER" id="PTHR32063">
    <property type="match status" value="1"/>
</dbReference>
<dbReference type="InterPro" id="IPR027463">
    <property type="entry name" value="AcrB_DN_DC_subdom"/>
</dbReference>
<dbReference type="AlphaFoldDB" id="A0A1Y5F9V9"/>
<keyword evidence="1" id="KW-0472">Membrane</keyword>
<proteinExistence type="predicted"/>
<dbReference type="SUPFAM" id="SSF82866">
    <property type="entry name" value="Multidrug efflux transporter AcrB transmembrane domain"/>
    <property type="match status" value="2"/>
</dbReference>
<name>A0A1Y5F9V9_9BACT</name>
<keyword evidence="1" id="KW-1133">Transmembrane helix</keyword>
<evidence type="ECO:0008006" key="4">
    <source>
        <dbReference type="Google" id="ProtNLM"/>
    </source>
</evidence>
<protein>
    <recommendedName>
        <fullName evidence="4">Transmembrane Acr-type transport protein</fullName>
    </recommendedName>
</protein>
<reference evidence="3" key="1">
    <citation type="journal article" date="2017" name="Proc. Natl. Acad. Sci. U.S.A.">
        <title>Simulation of Deepwater Horizon oil plume reveals substrate specialization within a complex community of hydrocarbon-degraders.</title>
        <authorList>
            <person name="Hu P."/>
            <person name="Dubinsky E.A."/>
            <person name="Probst A.J."/>
            <person name="Wang J."/>
            <person name="Sieber C.M.K."/>
            <person name="Tom L.M."/>
            <person name="Gardinali P."/>
            <person name="Banfield J.F."/>
            <person name="Atlas R.M."/>
            <person name="Andersen G.L."/>
        </authorList>
    </citation>
    <scope>NUCLEOTIDE SEQUENCE [LARGE SCALE GENOMIC DNA]</scope>
</reference>
<dbReference type="GO" id="GO:0042910">
    <property type="term" value="F:xenobiotic transmembrane transporter activity"/>
    <property type="evidence" value="ECO:0007669"/>
    <property type="project" value="TreeGrafter"/>
</dbReference>
<feature type="transmembrane region" description="Helical" evidence="1">
    <location>
        <begin position="385"/>
        <end position="410"/>
    </location>
</feature>
<dbReference type="InterPro" id="IPR001036">
    <property type="entry name" value="Acrflvin-R"/>
</dbReference>
<feature type="transmembrane region" description="Helical" evidence="1">
    <location>
        <begin position="431"/>
        <end position="450"/>
    </location>
</feature>
<feature type="transmembrane region" description="Helical" evidence="1">
    <location>
        <begin position="863"/>
        <end position="879"/>
    </location>
</feature>
<evidence type="ECO:0000256" key="1">
    <source>
        <dbReference type="SAM" id="Phobius"/>
    </source>
</evidence>
<dbReference type="PANTHER" id="PTHR32063:SF33">
    <property type="entry name" value="RND SUPERFAMILY EFFLUX PUMP PERMEASE COMPONENT"/>
    <property type="match status" value="1"/>
</dbReference>